<feature type="domain" description="Lantibiotic dehydratase N-terminal" evidence="1">
    <location>
        <begin position="62"/>
        <end position="700"/>
    </location>
</feature>
<dbReference type="EMBL" id="RAWB01000186">
    <property type="protein sequence ID" value="RKH57269.1"/>
    <property type="molecule type" value="Genomic_DNA"/>
</dbReference>
<dbReference type="RefSeq" id="WP_120644716.1">
    <property type="nucleotide sequence ID" value="NZ_RAWB01000186.1"/>
</dbReference>
<accession>A0A3A8PMC0</accession>
<dbReference type="Pfam" id="PF04738">
    <property type="entry name" value="Lant_dehydr_N"/>
    <property type="match status" value="1"/>
</dbReference>
<evidence type="ECO:0000259" key="2">
    <source>
        <dbReference type="Pfam" id="PF14028"/>
    </source>
</evidence>
<gene>
    <name evidence="3" type="ORF">D7V93_18765</name>
</gene>
<protein>
    <recommendedName>
        <fullName evidence="5">Lanthionine biosynthesis protein LanB</fullName>
    </recommendedName>
</protein>
<feature type="domain" description="Thiopeptide-type bacteriocin biosynthesis" evidence="2">
    <location>
        <begin position="772"/>
        <end position="1040"/>
    </location>
</feature>
<dbReference type="InterPro" id="IPR023809">
    <property type="entry name" value="Thiopep_bacteriocin_synth_dom"/>
</dbReference>
<dbReference type="InterPro" id="IPR006827">
    <property type="entry name" value="Lant_deHydtase_N"/>
</dbReference>
<evidence type="ECO:0008006" key="5">
    <source>
        <dbReference type="Google" id="ProtNLM"/>
    </source>
</evidence>
<dbReference type="Proteomes" id="UP000272888">
    <property type="component" value="Unassembled WGS sequence"/>
</dbReference>
<dbReference type="Pfam" id="PF14028">
    <property type="entry name" value="Lant_dehydr_C"/>
    <property type="match status" value="1"/>
</dbReference>
<sequence>MRSPKSLPRALALARPLLPLHHVIVRTPLLGFDVFAAWGDTAAGAAGASRAASRARLDALLRDPLIEQALRLASPALSGDIAVWREAPDSGHGLKVERALVKYLSRMAGKPTPLGLMGGYSLGTLGGDTRLELEAPAAYRRQSRLSYEYLHQLAAVLHGASGPDAERRLAPNTSLHTTAGHVRYARTSSKRARRYEWVALEDDEHLQRVLLRAREGATPRELAAVLSQEGVDPAEALDFVRQLLELEVLLPTLAPPLTALNGLEHLEAAVAGTQAGAPLAQQLGAVREALAELDREGAPRDSDGLAGLHRLLEPFGVPLEGRRLVQVDLVKPSRRMHLGPPVLEELAKAIALTHRIGAFPLPAALRQFRNAFVQRFGTREVPLLEALDPEFGVAFDPTLGPEDFAGVHADGATADWLRVTRAQEEHWLGKVTDALHRNLTEITLTDEDVLAIPALTPPPLPSLMTVVAAVAARSEAELEAGHFQVRLDHVSAGARLLSRAARVFPQVREELVGRLSRLEQESAGPLHAELVHLPEGAVGDLVARVALHEREIVFLGQPGVPPEHQLPVSDLRLSVVGARIHLRSERLDREIHPRLSNVHDYFGPNQPVYQFLATLEHQDTTPALAFSLGRAGRARFVPRIVWGRLVLCVARWTVWRGDLGGPEGLDGLRQQLRLPRFVYLEEGDAPLLVDLDNPLCADILRQAIERAPTTHLTEVFPEPRTLAVRDASGHVFHHELFVSFTTGTDAPPTPVRGVGPAASRVGSGIHLPGSDWRYLKFYAAPLLLDRILDRLAPLLRQGQSTGAIHQWFFIRYQDPAWHLRVRILGPPSRIREELLPRIEEESRRLTEAGQLWKLQHDTYEQELERYGGREGMAWAERLFHLDSEFALDACALSDDSGEGSPRWWVALRSTHELLGALGFTLEERWACVRNLRDETLSHPRGGQGLELFALRYRQLRPMLAQVLESGDAGARFEQALVGHLDARTRSLRPHVESARRSPLPAGWSLQGLAGSCVHMQVNRLLTREVKPREALLYDVLTRHYASALARQRIPRSSS</sequence>
<evidence type="ECO:0000259" key="1">
    <source>
        <dbReference type="Pfam" id="PF04738"/>
    </source>
</evidence>
<proteinExistence type="predicted"/>
<evidence type="ECO:0000313" key="4">
    <source>
        <dbReference type="Proteomes" id="UP000272888"/>
    </source>
</evidence>
<dbReference type="AlphaFoldDB" id="A0A3A8PMC0"/>
<name>A0A3A8PMC0_9BACT</name>
<organism evidence="3 4">
    <name type="scientific">Corallococcus llansteffanensis</name>
    <dbReference type="NCBI Taxonomy" id="2316731"/>
    <lineage>
        <taxon>Bacteria</taxon>
        <taxon>Pseudomonadati</taxon>
        <taxon>Myxococcota</taxon>
        <taxon>Myxococcia</taxon>
        <taxon>Myxococcales</taxon>
        <taxon>Cystobacterineae</taxon>
        <taxon>Myxococcaceae</taxon>
        <taxon>Corallococcus</taxon>
    </lineage>
</organism>
<comment type="caution">
    <text evidence="3">The sequence shown here is derived from an EMBL/GenBank/DDBJ whole genome shotgun (WGS) entry which is preliminary data.</text>
</comment>
<keyword evidence="4" id="KW-1185">Reference proteome</keyword>
<reference evidence="4" key="1">
    <citation type="submission" date="2018-09" db="EMBL/GenBank/DDBJ databases">
        <authorList>
            <person name="Livingstone P.G."/>
            <person name="Whitworth D.E."/>
        </authorList>
    </citation>
    <scope>NUCLEOTIDE SEQUENCE [LARGE SCALE GENOMIC DNA]</scope>
    <source>
        <strain evidence="4">CA051B</strain>
    </source>
</reference>
<dbReference type="NCBIfam" id="TIGR03891">
    <property type="entry name" value="thiopep_ocin"/>
    <property type="match status" value="1"/>
</dbReference>
<evidence type="ECO:0000313" key="3">
    <source>
        <dbReference type="EMBL" id="RKH57269.1"/>
    </source>
</evidence>